<dbReference type="EMBL" id="QQAW01000007">
    <property type="protein sequence ID" value="RDI37052.1"/>
    <property type="molecule type" value="Genomic_DNA"/>
</dbReference>
<keyword evidence="2" id="KW-1185">Reference proteome</keyword>
<dbReference type="AlphaFoldDB" id="A0A370FZW5"/>
<organism evidence="1 2">
    <name type="scientific">Gluconacetobacter liquefaciens</name>
    <name type="common">Acetobacter liquefaciens</name>
    <dbReference type="NCBI Taxonomy" id="89584"/>
    <lineage>
        <taxon>Bacteria</taxon>
        <taxon>Pseudomonadati</taxon>
        <taxon>Pseudomonadota</taxon>
        <taxon>Alphaproteobacteria</taxon>
        <taxon>Acetobacterales</taxon>
        <taxon>Acetobacteraceae</taxon>
        <taxon>Gluconacetobacter</taxon>
    </lineage>
</organism>
<comment type="caution">
    <text evidence="1">The sequence shown here is derived from an EMBL/GenBank/DDBJ whole genome shotgun (WGS) entry which is preliminary data.</text>
</comment>
<name>A0A370FZW5_GLULI</name>
<accession>A0A370FZW5</accession>
<reference evidence="1 2" key="1">
    <citation type="submission" date="2018-07" db="EMBL/GenBank/DDBJ databases">
        <title>Genomic Encyclopedia of Type Strains, Phase IV (KMG-IV): sequencing the most valuable type-strain genomes for metagenomic binning, comparative biology and taxonomic classification.</title>
        <authorList>
            <person name="Goeker M."/>
        </authorList>
    </citation>
    <scope>NUCLEOTIDE SEQUENCE [LARGE SCALE GENOMIC DNA]</scope>
    <source>
        <strain evidence="1 2">DSM 5603</strain>
    </source>
</reference>
<evidence type="ECO:0000313" key="2">
    <source>
        <dbReference type="Proteomes" id="UP000254958"/>
    </source>
</evidence>
<proteinExistence type="predicted"/>
<evidence type="ECO:0000313" key="1">
    <source>
        <dbReference type="EMBL" id="RDI37052.1"/>
    </source>
</evidence>
<gene>
    <name evidence="1" type="ORF">C7453_10798</name>
</gene>
<protein>
    <submittedName>
        <fullName evidence="1">Uncharacterized protein</fullName>
    </submittedName>
</protein>
<dbReference type="Proteomes" id="UP000254958">
    <property type="component" value="Unassembled WGS sequence"/>
</dbReference>
<sequence>MIGGHGTSGSCPTVDFPTLSRGNSGGIDGMLSLSDAAVLFSPHDGKLLTMSETIGCDASWHLTHSQPPLLVDYFDPGRGFAGQINGLVSRFQTVQAVCQSGEGPMRLTELRNELAFHLVKMSRWWGFDFCPLGLTGVRNPLFMSYVKAHAARSVEDESLLDLFTVQRHMHGGDPGHILVLGRDPESSGTMSILYGVDGQKSFRFTTRANGAAIAWYRHSYPDFVSAWLAAWTYHCPAGHVCANMREHLAAEREHTWARSWHRQHFHRTGGSLIVRLYLDAMSQLSACQSRFGRTEFESIVNAIAFKIVRHAVERRIAIASLLAEGSAQEMSQRVIDVIRQRARLYVGRSIDPLQRPKLEALLDQCVP</sequence>